<dbReference type="GO" id="GO:0016787">
    <property type="term" value="F:hydrolase activity"/>
    <property type="evidence" value="ECO:0007669"/>
    <property type="project" value="UniProtKB-KW"/>
</dbReference>
<evidence type="ECO:0000313" key="3">
    <source>
        <dbReference type="EMBL" id="OAG12506.1"/>
    </source>
</evidence>
<dbReference type="GeneID" id="28767086"/>
<reference evidence="3 4" key="1">
    <citation type="submission" date="2016-05" db="EMBL/GenBank/DDBJ databases">
        <title>Comparative analysis of secretome profiles of manganese(II)-oxidizing ascomycete fungi.</title>
        <authorList>
            <consortium name="DOE Joint Genome Institute"/>
            <person name="Zeiner C.A."/>
            <person name="Purvine S.O."/>
            <person name="Zink E.M."/>
            <person name="Wu S."/>
            <person name="Pasa-Tolic L."/>
            <person name="Chaput D.L."/>
            <person name="Haridas S."/>
            <person name="Grigoriev I.V."/>
            <person name="Santelli C.M."/>
            <person name="Hansel C.M."/>
        </authorList>
    </citation>
    <scope>NUCLEOTIDE SEQUENCE [LARGE SCALE GENOMIC DNA]</scope>
    <source>
        <strain evidence="3 4">AP3s5-JAC2a</strain>
    </source>
</reference>
<dbReference type="RefSeq" id="XP_018042871.1">
    <property type="nucleotide sequence ID" value="XM_018183600.1"/>
</dbReference>
<name>A0A177CYZ9_9PLEO</name>
<organism evidence="3 4">
    <name type="scientific">Paraphaeosphaeria sporulosa</name>
    <dbReference type="NCBI Taxonomy" id="1460663"/>
    <lineage>
        <taxon>Eukaryota</taxon>
        <taxon>Fungi</taxon>
        <taxon>Dikarya</taxon>
        <taxon>Ascomycota</taxon>
        <taxon>Pezizomycotina</taxon>
        <taxon>Dothideomycetes</taxon>
        <taxon>Pleosporomycetidae</taxon>
        <taxon>Pleosporales</taxon>
        <taxon>Massarineae</taxon>
        <taxon>Didymosphaeriaceae</taxon>
        <taxon>Paraphaeosphaeria</taxon>
    </lineage>
</organism>
<keyword evidence="4" id="KW-1185">Reference proteome</keyword>
<dbReference type="PANTHER" id="PTHR48070:SF6">
    <property type="entry name" value="ESTERASE OVCA2"/>
    <property type="match status" value="1"/>
</dbReference>
<dbReference type="GO" id="GO:0005634">
    <property type="term" value="C:nucleus"/>
    <property type="evidence" value="ECO:0007669"/>
    <property type="project" value="TreeGrafter"/>
</dbReference>
<evidence type="ECO:0000256" key="1">
    <source>
        <dbReference type="ARBA" id="ARBA00022801"/>
    </source>
</evidence>
<dbReference type="InterPro" id="IPR005645">
    <property type="entry name" value="FSH-like_dom"/>
</dbReference>
<dbReference type="AlphaFoldDB" id="A0A177CYZ9"/>
<protein>
    <submittedName>
        <fullName evidence="3">DUF341 domain protein</fullName>
    </submittedName>
</protein>
<dbReference type="EMBL" id="KV441548">
    <property type="protein sequence ID" value="OAG12506.1"/>
    <property type="molecule type" value="Genomic_DNA"/>
</dbReference>
<dbReference type="STRING" id="1460663.A0A177CYZ9"/>
<dbReference type="GO" id="GO:0019748">
    <property type="term" value="P:secondary metabolic process"/>
    <property type="evidence" value="ECO:0007669"/>
    <property type="project" value="TreeGrafter"/>
</dbReference>
<accession>A0A177CYZ9</accession>
<dbReference type="Gene3D" id="3.40.50.1820">
    <property type="entry name" value="alpha/beta hydrolase"/>
    <property type="match status" value="1"/>
</dbReference>
<keyword evidence="1" id="KW-0378">Hydrolase</keyword>
<dbReference type="SUPFAM" id="SSF53474">
    <property type="entry name" value="alpha/beta-Hydrolases"/>
    <property type="match status" value="1"/>
</dbReference>
<dbReference type="InParanoid" id="A0A177CYZ9"/>
<proteinExistence type="predicted"/>
<dbReference type="Pfam" id="PF03959">
    <property type="entry name" value="FSH1"/>
    <property type="match status" value="1"/>
</dbReference>
<dbReference type="InterPro" id="IPR050593">
    <property type="entry name" value="LovG"/>
</dbReference>
<evidence type="ECO:0000313" key="4">
    <source>
        <dbReference type="Proteomes" id="UP000077069"/>
    </source>
</evidence>
<dbReference type="InterPro" id="IPR029058">
    <property type="entry name" value="AB_hydrolase_fold"/>
</dbReference>
<dbReference type="GO" id="GO:0005737">
    <property type="term" value="C:cytoplasm"/>
    <property type="evidence" value="ECO:0007669"/>
    <property type="project" value="TreeGrafter"/>
</dbReference>
<dbReference type="OrthoDB" id="2094269at2759"/>
<dbReference type="Proteomes" id="UP000077069">
    <property type="component" value="Unassembled WGS sequence"/>
</dbReference>
<evidence type="ECO:0000259" key="2">
    <source>
        <dbReference type="Pfam" id="PF03959"/>
    </source>
</evidence>
<gene>
    <name evidence="3" type="ORF">CC84DRAFT_1226866</name>
</gene>
<sequence length="224" mass="24357">MRFLCLHGFGTNNQIFKMQTTALRYELTNHDEHSFEFVQGVFPVSKPAELGSLSDFEEGHFGYYDPESPSSALAALDQLDAFIRSHGPFDGVIGFSHGAQLAASYIVHKKLEGLASVSPFKCAILFSPLGVYDSKEWLASGLVQKLDIKDNGCAIDIPTLLVWGITDPWKEEAHGVSLLCNPQTTYTFVHSGGHEIPGIGLNEALGPVTKLAKRCIISACTEAV</sequence>
<feature type="domain" description="Serine hydrolase" evidence="2">
    <location>
        <begin position="2"/>
        <end position="197"/>
    </location>
</feature>
<dbReference type="PANTHER" id="PTHR48070">
    <property type="entry name" value="ESTERASE OVCA2"/>
    <property type="match status" value="1"/>
</dbReference>